<dbReference type="Proteomes" id="UP001367508">
    <property type="component" value="Unassembled WGS sequence"/>
</dbReference>
<evidence type="ECO:0000313" key="2">
    <source>
        <dbReference type="Proteomes" id="UP001367508"/>
    </source>
</evidence>
<dbReference type="EMBL" id="JAYMYQ010000011">
    <property type="protein sequence ID" value="KAK7306115.1"/>
    <property type="molecule type" value="Genomic_DNA"/>
</dbReference>
<sequence>MSELSTKRIWQIEPSSAKLTRPLGYYLKYFVPLIRLRKLRKFILRLSRQRVASGDHMLGHDKDENLISVRLPTTKPCWRHSVRHIVMTSLSSFLYGYHTGVANETLESISIDLNFSGNIMAEGLVVSICLEGALVSAHRRDCRLWCAAFNELSPVSILTSLDKPTILPLKQSLKKNL</sequence>
<gene>
    <name evidence="1" type="ORF">VNO77_44035</name>
</gene>
<reference evidence="1 2" key="1">
    <citation type="submission" date="2024-01" db="EMBL/GenBank/DDBJ databases">
        <title>The genomes of 5 underutilized Papilionoideae crops provide insights into root nodulation and disease resistanc.</title>
        <authorList>
            <person name="Jiang F."/>
        </authorList>
    </citation>
    <scope>NUCLEOTIDE SEQUENCE [LARGE SCALE GENOMIC DNA]</scope>
    <source>
        <strain evidence="1">LVBAO_FW01</strain>
        <tissue evidence="1">Leaves</tissue>
    </source>
</reference>
<comment type="caution">
    <text evidence="1">The sequence shown here is derived from an EMBL/GenBank/DDBJ whole genome shotgun (WGS) entry which is preliminary data.</text>
</comment>
<name>A0AAN9JVA8_CANGL</name>
<accession>A0AAN9JVA8</accession>
<protein>
    <submittedName>
        <fullName evidence="1">Uncharacterized protein</fullName>
    </submittedName>
</protein>
<keyword evidence="2" id="KW-1185">Reference proteome</keyword>
<evidence type="ECO:0000313" key="1">
    <source>
        <dbReference type="EMBL" id="KAK7306115.1"/>
    </source>
</evidence>
<dbReference type="AlphaFoldDB" id="A0AAN9JVA8"/>
<organism evidence="1 2">
    <name type="scientific">Canavalia gladiata</name>
    <name type="common">Sword bean</name>
    <name type="synonym">Dolichos gladiatus</name>
    <dbReference type="NCBI Taxonomy" id="3824"/>
    <lineage>
        <taxon>Eukaryota</taxon>
        <taxon>Viridiplantae</taxon>
        <taxon>Streptophyta</taxon>
        <taxon>Embryophyta</taxon>
        <taxon>Tracheophyta</taxon>
        <taxon>Spermatophyta</taxon>
        <taxon>Magnoliopsida</taxon>
        <taxon>eudicotyledons</taxon>
        <taxon>Gunneridae</taxon>
        <taxon>Pentapetalae</taxon>
        <taxon>rosids</taxon>
        <taxon>fabids</taxon>
        <taxon>Fabales</taxon>
        <taxon>Fabaceae</taxon>
        <taxon>Papilionoideae</taxon>
        <taxon>50 kb inversion clade</taxon>
        <taxon>NPAAA clade</taxon>
        <taxon>indigoferoid/millettioid clade</taxon>
        <taxon>Phaseoleae</taxon>
        <taxon>Canavalia</taxon>
    </lineage>
</organism>
<proteinExistence type="predicted"/>